<dbReference type="AlphaFoldDB" id="A0A1F6GNF9"/>
<accession>A0A1F6GNF9</accession>
<comment type="caution">
    <text evidence="1">The sequence shown here is derived from an EMBL/GenBank/DDBJ whole genome shotgun (WGS) entry which is preliminary data.</text>
</comment>
<evidence type="ECO:0000313" key="1">
    <source>
        <dbReference type="EMBL" id="OGG99649.1"/>
    </source>
</evidence>
<gene>
    <name evidence="1" type="ORF">A2557_09020</name>
</gene>
<proteinExistence type="predicted"/>
<evidence type="ECO:0000313" key="2">
    <source>
        <dbReference type="Proteomes" id="UP000177583"/>
    </source>
</evidence>
<dbReference type="EMBL" id="MFNF01000056">
    <property type="protein sequence ID" value="OGG99649.1"/>
    <property type="molecule type" value="Genomic_DNA"/>
</dbReference>
<sequence>MGRIRFVNNFESQVVGSVAPGATQLTLNDATPLGTLPPGDYYRATLSNSSAFEVVLVTGITGNLLEVIRAQESTLPLAYSTGDLLQIRDTAGTLDEFVQYNDVSWVGRNLVVNGAGRVFQRAVGSPIATTKSAALFGPDRFRGYAPVGVMDTGTITQGTGVPVGKTGCAAKFEGVTSVWGGQLAFLYRLEGADACRLKGSLGSLSALVFQDSGQPVSVTCSLSRPTGLDNFAALTPLFTGTPVSLPTAIGKRLTQEGIDFSAFQPELGLEIQVLLEFGAVTNANFYLTDLQLEVGARATPFEYKSFFAERNHCLRYYEHSVPYGVVPWATGLGANTPLLVRAGSPSGAHYFMHCQRFLVEKHHNPTLNLRAEDTGELNRISFYNAAGAFVERLAPESVSVSKTAFLLKRSLGSNYVTAAFHYAAEAEL</sequence>
<organism evidence="1 2">
    <name type="scientific">Candidatus Lambdaproteobacteria bacterium RIFOXYD2_FULL_56_26</name>
    <dbReference type="NCBI Taxonomy" id="1817773"/>
    <lineage>
        <taxon>Bacteria</taxon>
        <taxon>Pseudomonadati</taxon>
        <taxon>Pseudomonadota</taxon>
        <taxon>Candidatus Lambdaproteobacteria</taxon>
    </lineage>
</organism>
<dbReference type="Proteomes" id="UP000177583">
    <property type="component" value="Unassembled WGS sequence"/>
</dbReference>
<reference evidence="1 2" key="1">
    <citation type="journal article" date="2016" name="Nat. Commun.">
        <title>Thousands of microbial genomes shed light on interconnected biogeochemical processes in an aquifer system.</title>
        <authorList>
            <person name="Anantharaman K."/>
            <person name="Brown C.T."/>
            <person name="Hug L.A."/>
            <person name="Sharon I."/>
            <person name="Castelle C.J."/>
            <person name="Probst A.J."/>
            <person name="Thomas B.C."/>
            <person name="Singh A."/>
            <person name="Wilkins M.J."/>
            <person name="Karaoz U."/>
            <person name="Brodie E.L."/>
            <person name="Williams K.H."/>
            <person name="Hubbard S.S."/>
            <person name="Banfield J.F."/>
        </authorList>
    </citation>
    <scope>NUCLEOTIDE SEQUENCE [LARGE SCALE GENOMIC DNA]</scope>
</reference>
<protein>
    <submittedName>
        <fullName evidence="1">Uncharacterized protein</fullName>
    </submittedName>
</protein>
<name>A0A1F6GNF9_9PROT</name>